<dbReference type="RefSeq" id="WP_053435324.1">
    <property type="nucleotide sequence ID" value="NZ_LGUF01000007.1"/>
</dbReference>
<proteinExistence type="predicted"/>
<dbReference type="AlphaFoldDB" id="A0A0M0GDI8"/>
<dbReference type="Proteomes" id="UP000037109">
    <property type="component" value="Unassembled WGS sequence"/>
</dbReference>
<sequence length="490" mass="58425">MEQLNSGDSYVELFDVEQGWVPFIDAYLKEATEYNLRFDGNHVDVMLQGIPVPFYQSNGRLYATIITPFQSGIMKISINNQYYETYIYPDDRKLTEEQYNLMLNDILDEANVCFQLSGLEKHVNVSERSRNLSWTQWSYIERSFFSLRQIYSRIQKQPFRQIEKLPIIMKREKIQRVEQSTMNWVDKKGYGQNIPINIATVKAFETINVYENQVLKQQLSDFYQILRKYEAIKNLRIAQKASKFKTVIQFWLNSPFLKNISENQGNYKITQKFRKHPVYRLWYKWFDSLYKHNRKGIGFDYPIALRDTYNLYEIWCYMKVVKVLRELGYIKHLSGLFKSTSDGLVLNLSENHESRIQLSGNCSLYFQRTYQFNSKSFHTYTQRMIPDIALETENEIIIFDPKYRVPENLGTALGEMHKYKDGIIHRETGRRAVREVFILTPTKVEQADNLRYFREDFYKRYNMGAIQLLPGNNDDEFIKRVRDILQDVIE</sequence>
<name>A0A0M0GDI8_SPOGL</name>
<reference evidence="3" key="1">
    <citation type="submission" date="2015-07" db="EMBL/GenBank/DDBJ databases">
        <title>Fjat-10036 dsm4.</title>
        <authorList>
            <person name="Liu B."/>
            <person name="Wang J."/>
            <person name="Zhu Y."/>
            <person name="Liu G."/>
            <person name="Chen Q."/>
            <person name="Chen Z."/>
            <person name="Lan J."/>
            <person name="Che J."/>
            <person name="Ge C."/>
            <person name="Shi H."/>
            <person name="Pan Z."/>
            <person name="Liu X."/>
        </authorList>
    </citation>
    <scope>NUCLEOTIDE SEQUENCE [LARGE SCALE GENOMIC DNA]</scope>
    <source>
        <strain evidence="3">DSM 4</strain>
    </source>
</reference>
<dbReference type="InterPro" id="IPR007505">
    <property type="entry name" value="PDDEXK_7"/>
</dbReference>
<dbReference type="EMBL" id="LGUF01000007">
    <property type="protein sequence ID" value="KON87965.1"/>
    <property type="molecule type" value="Genomic_DNA"/>
</dbReference>
<dbReference type="Pfam" id="PF04411">
    <property type="entry name" value="PDDEXK_7"/>
    <property type="match status" value="1"/>
</dbReference>
<accession>A0A0M0GDI8</accession>
<evidence type="ECO:0000259" key="1">
    <source>
        <dbReference type="Pfam" id="PF09823"/>
    </source>
</evidence>
<evidence type="ECO:0000313" key="3">
    <source>
        <dbReference type="Proteomes" id="UP000037109"/>
    </source>
</evidence>
<dbReference type="PATRIC" id="fig|1459.3.peg.3193"/>
<protein>
    <recommendedName>
        <fullName evidence="1">DUF2357 domain-containing protein</fullName>
    </recommendedName>
</protein>
<feature type="domain" description="DUF2357" evidence="1">
    <location>
        <begin position="92"/>
        <end position="286"/>
    </location>
</feature>
<gene>
    <name evidence="2" type="ORF">AF332_14785</name>
</gene>
<evidence type="ECO:0000313" key="2">
    <source>
        <dbReference type="EMBL" id="KON87965.1"/>
    </source>
</evidence>
<organism evidence="2 3">
    <name type="scientific">Sporosarcina globispora</name>
    <name type="common">Bacillus globisporus</name>
    <dbReference type="NCBI Taxonomy" id="1459"/>
    <lineage>
        <taxon>Bacteria</taxon>
        <taxon>Bacillati</taxon>
        <taxon>Bacillota</taxon>
        <taxon>Bacilli</taxon>
        <taxon>Bacillales</taxon>
        <taxon>Caryophanaceae</taxon>
        <taxon>Sporosarcina</taxon>
    </lineage>
</organism>
<dbReference type="InterPro" id="IPR018633">
    <property type="entry name" value="DUF2357"/>
</dbReference>
<keyword evidence="3" id="KW-1185">Reference proteome</keyword>
<dbReference type="Pfam" id="PF09823">
    <property type="entry name" value="DUF2357"/>
    <property type="match status" value="1"/>
</dbReference>
<dbReference type="OrthoDB" id="1632997at2"/>
<comment type="caution">
    <text evidence="2">The sequence shown here is derived from an EMBL/GenBank/DDBJ whole genome shotgun (WGS) entry which is preliminary data.</text>
</comment>